<evidence type="ECO:0000313" key="2">
    <source>
        <dbReference type="EMBL" id="PIK34218.1"/>
    </source>
</evidence>
<dbReference type="EMBL" id="MRZV01002245">
    <property type="protein sequence ID" value="PIK34218.1"/>
    <property type="molecule type" value="Genomic_DNA"/>
</dbReference>
<name>A0A2G8JEP0_STIJA</name>
<dbReference type="AlphaFoldDB" id="A0A2G8JEP0"/>
<dbReference type="Proteomes" id="UP000230750">
    <property type="component" value="Unassembled WGS sequence"/>
</dbReference>
<keyword evidence="3" id="KW-1185">Reference proteome</keyword>
<sequence length="203" mass="21732">MTCLSQFDAPVFVTVTQAKASKSPRTVLLDCLFASEYAEIFEMTFSSVRSAEITNREYVETEYTYNGIPFSRSLGSVGHADSKSHSIGSTQKQNNSSSPSCCARFSRGQRYEATSTSPEESELNEVKVNTSNSPNTPNTPTSNSEDLRLPITSGNCTHSSQTPQGVTPTSTPLVDSTTMPPNSINATAVVTTPGSNVVRVSAL</sequence>
<feature type="compositionally biased region" description="Low complexity" evidence="1">
    <location>
        <begin position="129"/>
        <end position="144"/>
    </location>
</feature>
<accession>A0A2G8JEP0</accession>
<feature type="compositionally biased region" description="Polar residues" evidence="1">
    <location>
        <begin position="152"/>
        <end position="173"/>
    </location>
</feature>
<evidence type="ECO:0000313" key="3">
    <source>
        <dbReference type="Proteomes" id="UP000230750"/>
    </source>
</evidence>
<gene>
    <name evidence="2" type="ORF">BSL78_28958</name>
</gene>
<comment type="caution">
    <text evidence="2">The sequence shown here is derived from an EMBL/GenBank/DDBJ whole genome shotgun (WGS) entry which is preliminary data.</text>
</comment>
<organism evidence="2 3">
    <name type="scientific">Stichopus japonicus</name>
    <name type="common">Sea cucumber</name>
    <dbReference type="NCBI Taxonomy" id="307972"/>
    <lineage>
        <taxon>Eukaryota</taxon>
        <taxon>Metazoa</taxon>
        <taxon>Echinodermata</taxon>
        <taxon>Eleutherozoa</taxon>
        <taxon>Echinozoa</taxon>
        <taxon>Holothuroidea</taxon>
        <taxon>Aspidochirotacea</taxon>
        <taxon>Aspidochirotida</taxon>
        <taxon>Stichopodidae</taxon>
        <taxon>Apostichopus</taxon>
    </lineage>
</organism>
<reference evidence="2 3" key="1">
    <citation type="journal article" date="2017" name="PLoS Biol.">
        <title>The sea cucumber genome provides insights into morphological evolution and visceral regeneration.</title>
        <authorList>
            <person name="Zhang X."/>
            <person name="Sun L."/>
            <person name="Yuan J."/>
            <person name="Sun Y."/>
            <person name="Gao Y."/>
            <person name="Zhang L."/>
            <person name="Li S."/>
            <person name="Dai H."/>
            <person name="Hamel J.F."/>
            <person name="Liu C."/>
            <person name="Yu Y."/>
            <person name="Liu S."/>
            <person name="Lin W."/>
            <person name="Guo K."/>
            <person name="Jin S."/>
            <person name="Xu P."/>
            <person name="Storey K.B."/>
            <person name="Huan P."/>
            <person name="Zhang T."/>
            <person name="Zhou Y."/>
            <person name="Zhang J."/>
            <person name="Lin C."/>
            <person name="Li X."/>
            <person name="Xing L."/>
            <person name="Huo D."/>
            <person name="Sun M."/>
            <person name="Wang L."/>
            <person name="Mercier A."/>
            <person name="Li F."/>
            <person name="Yang H."/>
            <person name="Xiang J."/>
        </authorList>
    </citation>
    <scope>NUCLEOTIDE SEQUENCE [LARGE SCALE GENOMIC DNA]</scope>
    <source>
        <strain evidence="2">Shaxun</strain>
        <tissue evidence="2">Muscle</tissue>
    </source>
</reference>
<evidence type="ECO:0000256" key="1">
    <source>
        <dbReference type="SAM" id="MobiDB-lite"/>
    </source>
</evidence>
<feature type="compositionally biased region" description="Polar residues" evidence="1">
    <location>
        <begin position="85"/>
        <end position="100"/>
    </location>
</feature>
<feature type="region of interest" description="Disordered" evidence="1">
    <location>
        <begin position="76"/>
        <end position="173"/>
    </location>
</feature>
<protein>
    <submittedName>
        <fullName evidence="2">Putative potassium voltage-gated channel protein Shal</fullName>
    </submittedName>
</protein>
<proteinExistence type="predicted"/>